<organism evidence="2 3">
    <name type="scientific">Punica granatum</name>
    <name type="common">Pomegranate</name>
    <dbReference type="NCBI Taxonomy" id="22663"/>
    <lineage>
        <taxon>Eukaryota</taxon>
        <taxon>Viridiplantae</taxon>
        <taxon>Streptophyta</taxon>
        <taxon>Embryophyta</taxon>
        <taxon>Tracheophyta</taxon>
        <taxon>Spermatophyta</taxon>
        <taxon>Magnoliopsida</taxon>
        <taxon>eudicotyledons</taxon>
        <taxon>Gunneridae</taxon>
        <taxon>Pentapetalae</taxon>
        <taxon>rosids</taxon>
        <taxon>malvids</taxon>
        <taxon>Myrtales</taxon>
        <taxon>Lythraceae</taxon>
        <taxon>Punica</taxon>
    </lineage>
</organism>
<dbReference type="EMBL" id="PGOL01000925">
    <property type="protein sequence ID" value="PKI62830.1"/>
    <property type="molecule type" value="Genomic_DNA"/>
</dbReference>
<evidence type="ECO:0000313" key="3">
    <source>
        <dbReference type="Proteomes" id="UP000233551"/>
    </source>
</evidence>
<comment type="caution">
    <text evidence="2">The sequence shown here is derived from an EMBL/GenBank/DDBJ whole genome shotgun (WGS) entry which is preliminary data.</text>
</comment>
<evidence type="ECO:0000313" key="2">
    <source>
        <dbReference type="EMBL" id="PKI62830.1"/>
    </source>
</evidence>
<protein>
    <submittedName>
        <fullName evidence="2">Uncharacterized protein</fullName>
    </submittedName>
</protein>
<sequence length="92" mass="10104">MTSGVVDDLACTVLVGIRATTIEYWGSTLPPEEEDRGRTRSSSGGGPNYGDNLDYDGSGRNRRPALLPLADRYLPSFLLILIFLFSELIKII</sequence>
<keyword evidence="3" id="KW-1185">Reference proteome</keyword>
<gene>
    <name evidence="2" type="ORF">CRG98_016781</name>
</gene>
<dbReference type="AlphaFoldDB" id="A0A2I0K3W8"/>
<reference evidence="2 3" key="1">
    <citation type="submission" date="2017-11" db="EMBL/GenBank/DDBJ databases">
        <title>De-novo sequencing of pomegranate (Punica granatum L.) genome.</title>
        <authorList>
            <person name="Akparov Z."/>
            <person name="Amiraslanov A."/>
            <person name="Hajiyeva S."/>
            <person name="Abbasov M."/>
            <person name="Kaur K."/>
            <person name="Hamwieh A."/>
            <person name="Solovyev V."/>
            <person name="Salamov A."/>
            <person name="Braich B."/>
            <person name="Kosarev P."/>
            <person name="Mahmoud A."/>
            <person name="Hajiyev E."/>
            <person name="Babayeva S."/>
            <person name="Izzatullayeva V."/>
            <person name="Mammadov A."/>
            <person name="Mammadov A."/>
            <person name="Sharifova S."/>
            <person name="Ojaghi J."/>
            <person name="Eynullazada K."/>
            <person name="Bayramov B."/>
            <person name="Abdulazimova A."/>
            <person name="Shahmuradov I."/>
        </authorList>
    </citation>
    <scope>NUCLEOTIDE SEQUENCE [LARGE SCALE GENOMIC DNA]</scope>
    <source>
        <strain evidence="3">cv. AG2017</strain>
        <tissue evidence="2">Leaf</tissue>
    </source>
</reference>
<feature type="region of interest" description="Disordered" evidence="1">
    <location>
        <begin position="28"/>
        <end position="57"/>
    </location>
</feature>
<dbReference type="Proteomes" id="UP000233551">
    <property type="component" value="Unassembled WGS sequence"/>
</dbReference>
<proteinExistence type="predicted"/>
<name>A0A2I0K3W8_PUNGR</name>
<evidence type="ECO:0000256" key="1">
    <source>
        <dbReference type="SAM" id="MobiDB-lite"/>
    </source>
</evidence>
<accession>A0A2I0K3W8</accession>